<comment type="caution">
    <text evidence="1">The sequence shown here is derived from an EMBL/GenBank/DDBJ whole genome shotgun (WGS) entry which is preliminary data.</text>
</comment>
<accession>X1QJK7</accession>
<dbReference type="AlphaFoldDB" id="X1QJK7"/>
<organism evidence="1">
    <name type="scientific">marine sediment metagenome</name>
    <dbReference type="NCBI Taxonomy" id="412755"/>
    <lineage>
        <taxon>unclassified sequences</taxon>
        <taxon>metagenomes</taxon>
        <taxon>ecological metagenomes</taxon>
    </lineage>
</organism>
<dbReference type="EMBL" id="BARV01045395">
    <property type="protein sequence ID" value="GAI68438.1"/>
    <property type="molecule type" value="Genomic_DNA"/>
</dbReference>
<reference evidence="1" key="1">
    <citation type="journal article" date="2014" name="Front. Microbiol.">
        <title>High frequency of phylogenetically diverse reductive dehalogenase-homologous genes in deep subseafloor sedimentary metagenomes.</title>
        <authorList>
            <person name="Kawai M."/>
            <person name="Futagami T."/>
            <person name="Toyoda A."/>
            <person name="Takaki Y."/>
            <person name="Nishi S."/>
            <person name="Hori S."/>
            <person name="Arai W."/>
            <person name="Tsubouchi T."/>
            <person name="Morono Y."/>
            <person name="Uchiyama I."/>
            <person name="Ito T."/>
            <person name="Fujiyama A."/>
            <person name="Inagaki F."/>
            <person name="Takami H."/>
        </authorList>
    </citation>
    <scope>NUCLEOTIDE SEQUENCE</scope>
    <source>
        <strain evidence="1">Expedition CK06-06</strain>
    </source>
</reference>
<sequence>VKQNGGYSTNTWLVSRYSLHSFNKGRARAFPRPINLWNSWCGKIIAIKNVMAIIR</sequence>
<proteinExistence type="predicted"/>
<feature type="non-terminal residue" evidence="1">
    <location>
        <position position="55"/>
    </location>
</feature>
<protein>
    <submittedName>
        <fullName evidence="1">Uncharacterized protein</fullName>
    </submittedName>
</protein>
<evidence type="ECO:0000313" key="1">
    <source>
        <dbReference type="EMBL" id="GAI68438.1"/>
    </source>
</evidence>
<name>X1QJK7_9ZZZZ</name>
<feature type="non-terminal residue" evidence="1">
    <location>
        <position position="1"/>
    </location>
</feature>
<gene>
    <name evidence="1" type="ORF">S06H3_66525</name>
</gene>